<name>A0A365N2E0_GIBIN</name>
<dbReference type="AlphaFoldDB" id="A0A365N2E0"/>
<reference evidence="2 3" key="1">
    <citation type="submission" date="2017-12" db="EMBL/GenBank/DDBJ databases">
        <title>Genome sequence of the mycotoxigenic crop pathogen Fusarium proliferatum, strain ITEM 2341 from Date Palm.</title>
        <authorList>
            <person name="Almiman B.F."/>
            <person name="Shittu T.A."/>
            <person name="Muthumeenakshi S."/>
            <person name="Baroncelli R."/>
            <person name="Sreenivasaprasada S."/>
        </authorList>
    </citation>
    <scope>NUCLEOTIDE SEQUENCE [LARGE SCALE GENOMIC DNA]</scope>
    <source>
        <strain evidence="2 3">ITEM 2341</strain>
    </source>
</reference>
<evidence type="ECO:0000313" key="2">
    <source>
        <dbReference type="EMBL" id="RBA14969.1"/>
    </source>
</evidence>
<evidence type="ECO:0008006" key="4">
    <source>
        <dbReference type="Google" id="ProtNLM"/>
    </source>
</evidence>
<protein>
    <recommendedName>
        <fullName evidence="4">Fucose-specific lectin</fullName>
    </recommendedName>
</protein>
<dbReference type="EMBL" id="PKMI01000025">
    <property type="protein sequence ID" value="RBA14969.1"/>
    <property type="molecule type" value="Genomic_DNA"/>
</dbReference>
<sequence>MPCETHANGKNVNQPCQPEQPAGPMQAISAILNPDTVGRGKDGASDGQEKVFIFQSLPNRTVGLDQVNFSDRSVNGQKDEGDGVVGYYQSPASFVPTLRPRSKLVSTLFNDIVHVYGVNEQTGLISLMSPVFSPVKNAQALYNNFAACSKKTDDGKGYLYFQMKDKKDKVYIWEKDLSDPDSEPTVVVKTNDADEGTDIIAFHDGKNRWILYQTTDARDESSIMLRCVDTKDGRLFPRVFIRYFTYIGKHELMARKTGEEIPSMGGNIENGKIARIAAVHVNSEEENVNKVFVYLTGKGNQLWRSEATITGGEPKFTPARELTKRTWVNDYTGLSVVADPATRTNLIFTITEKGKAISLNRDAWK</sequence>
<evidence type="ECO:0000256" key="1">
    <source>
        <dbReference type="SAM" id="MobiDB-lite"/>
    </source>
</evidence>
<evidence type="ECO:0000313" key="3">
    <source>
        <dbReference type="Proteomes" id="UP000251714"/>
    </source>
</evidence>
<gene>
    <name evidence="2" type="ORF">FPRO05_13185</name>
</gene>
<comment type="caution">
    <text evidence="2">The sequence shown here is derived from an EMBL/GenBank/DDBJ whole genome shotgun (WGS) entry which is preliminary data.</text>
</comment>
<organism evidence="2 3">
    <name type="scientific">Gibberella intermedia</name>
    <name type="common">Bulb rot disease fungus</name>
    <name type="synonym">Fusarium proliferatum</name>
    <dbReference type="NCBI Taxonomy" id="948311"/>
    <lineage>
        <taxon>Eukaryota</taxon>
        <taxon>Fungi</taxon>
        <taxon>Dikarya</taxon>
        <taxon>Ascomycota</taxon>
        <taxon>Pezizomycotina</taxon>
        <taxon>Sordariomycetes</taxon>
        <taxon>Hypocreomycetidae</taxon>
        <taxon>Hypocreales</taxon>
        <taxon>Nectriaceae</taxon>
        <taxon>Fusarium</taxon>
        <taxon>Fusarium fujikuroi species complex</taxon>
    </lineage>
</organism>
<dbReference type="Proteomes" id="UP000251714">
    <property type="component" value="Unassembled WGS sequence"/>
</dbReference>
<accession>A0A365N2E0</accession>
<feature type="compositionally biased region" description="Polar residues" evidence="1">
    <location>
        <begin position="8"/>
        <end position="17"/>
    </location>
</feature>
<proteinExistence type="predicted"/>
<feature type="region of interest" description="Disordered" evidence="1">
    <location>
        <begin position="1"/>
        <end position="23"/>
    </location>
</feature>